<feature type="compositionally biased region" description="Basic residues" evidence="1">
    <location>
        <begin position="83"/>
        <end position="92"/>
    </location>
</feature>
<sequence length="92" mass="9849">PGLLEDGKSAQTSVTAASATAGTLNVEKRKSCGPQCAHPVLPGTGAMTQRQNGFRTAESKWDTQRMSTRDVTINATKSIRQSDRRKAKSCVN</sequence>
<dbReference type="PANTHER" id="PTHR14731:SF0">
    <property type="entry name" value="BRAIN AND ACUTE LEUKEMIA CYTOPLASMIC PROTEIN"/>
    <property type="match status" value="1"/>
</dbReference>
<accession>A0A7L2ICW8</accession>
<dbReference type="AlphaFoldDB" id="A0A7L2ICW8"/>
<dbReference type="OrthoDB" id="9940597at2759"/>
<keyword evidence="3" id="KW-1185">Reference proteome</keyword>
<reference evidence="2 3" key="1">
    <citation type="submission" date="2019-09" db="EMBL/GenBank/DDBJ databases">
        <title>Bird 10,000 Genomes (B10K) Project - Family phase.</title>
        <authorList>
            <person name="Zhang G."/>
        </authorList>
    </citation>
    <scope>NUCLEOTIDE SEQUENCE [LARGE SCALE GENOMIC DNA]</scope>
    <source>
        <strain evidence="2">B10K-DU-001-42</strain>
        <tissue evidence="2">Muscle</tissue>
    </source>
</reference>
<evidence type="ECO:0000256" key="1">
    <source>
        <dbReference type="SAM" id="MobiDB-lite"/>
    </source>
</evidence>
<feature type="non-terminal residue" evidence="2">
    <location>
        <position position="1"/>
    </location>
</feature>
<dbReference type="GO" id="GO:0005737">
    <property type="term" value="C:cytoplasm"/>
    <property type="evidence" value="ECO:0007669"/>
    <property type="project" value="InterPro"/>
</dbReference>
<feature type="non-terminal residue" evidence="2">
    <location>
        <position position="92"/>
    </location>
</feature>
<gene>
    <name evidence="2" type="primary">Baalc</name>
    <name evidence="2" type="ORF">SEMFRA_R01986</name>
</gene>
<dbReference type="PANTHER" id="PTHR14731">
    <property type="entry name" value="BRAIN AND ACUTE LEUKEMIA CYTOPLASMIC PROTEIN"/>
    <property type="match status" value="1"/>
</dbReference>
<organism evidence="2 3">
    <name type="scientific">Semnornis frantzii</name>
    <dbReference type="NCBI Taxonomy" id="91796"/>
    <lineage>
        <taxon>Eukaryota</taxon>
        <taxon>Metazoa</taxon>
        <taxon>Chordata</taxon>
        <taxon>Craniata</taxon>
        <taxon>Vertebrata</taxon>
        <taxon>Euteleostomi</taxon>
        <taxon>Archelosauria</taxon>
        <taxon>Archosauria</taxon>
        <taxon>Dinosauria</taxon>
        <taxon>Saurischia</taxon>
        <taxon>Theropoda</taxon>
        <taxon>Coelurosauria</taxon>
        <taxon>Aves</taxon>
        <taxon>Neognathae</taxon>
        <taxon>Neoaves</taxon>
        <taxon>Telluraves</taxon>
        <taxon>Coraciimorphae</taxon>
        <taxon>Piciformes</taxon>
        <taxon>Ramphastidae</taxon>
        <taxon>Semnornis</taxon>
    </lineage>
</organism>
<evidence type="ECO:0000313" key="2">
    <source>
        <dbReference type="EMBL" id="NXR08525.1"/>
    </source>
</evidence>
<feature type="compositionally biased region" description="Polar residues" evidence="1">
    <location>
        <begin position="64"/>
        <end position="79"/>
    </location>
</feature>
<dbReference type="EMBL" id="VWYK01036778">
    <property type="protein sequence ID" value="NXR08525.1"/>
    <property type="molecule type" value="Genomic_DNA"/>
</dbReference>
<comment type="caution">
    <text evidence="2">The sequence shown here is derived from an EMBL/GenBank/DDBJ whole genome shotgun (WGS) entry which is preliminary data.</text>
</comment>
<feature type="region of interest" description="Disordered" evidence="1">
    <location>
        <begin position="40"/>
        <end position="92"/>
    </location>
</feature>
<protein>
    <submittedName>
        <fullName evidence="2">BAALC protein</fullName>
    </submittedName>
</protein>
<dbReference type="Proteomes" id="UP000536381">
    <property type="component" value="Unassembled WGS sequence"/>
</dbReference>
<dbReference type="InterPro" id="IPR009728">
    <property type="entry name" value="BAALC"/>
</dbReference>
<evidence type="ECO:0000313" key="3">
    <source>
        <dbReference type="Proteomes" id="UP000536381"/>
    </source>
</evidence>
<proteinExistence type="predicted"/>
<name>A0A7L2ICW8_9PICI</name>